<dbReference type="Gene3D" id="2.30.110.10">
    <property type="entry name" value="Electron Transport, Fmn-binding Protein, Chain A"/>
    <property type="match status" value="1"/>
</dbReference>
<dbReference type="EMBL" id="OX365921">
    <property type="protein sequence ID" value="CAI4044509.1"/>
    <property type="molecule type" value="Genomic_DNA"/>
</dbReference>
<reference evidence="1" key="1">
    <citation type="submission" date="2022-10" db="EMBL/GenBank/DDBJ databases">
        <authorList>
            <person name="Byrne P K."/>
        </authorList>
    </citation>
    <scope>NUCLEOTIDE SEQUENCE</scope>
    <source>
        <strain evidence="1">CBS7001</strain>
    </source>
</reference>
<accession>A0AA35NH30</accession>
<evidence type="ECO:0008006" key="3">
    <source>
        <dbReference type="Google" id="ProtNLM"/>
    </source>
</evidence>
<dbReference type="PANTHER" id="PTHR35802">
    <property type="entry name" value="PROTEASE SYNTHASE AND SPORULATION PROTEIN PAI 2"/>
    <property type="match status" value="1"/>
</dbReference>
<protein>
    <recommendedName>
        <fullName evidence="3">Transcriptional regulator</fullName>
    </recommendedName>
</protein>
<gene>
    <name evidence="1" type="primary">SUVC10G2190</name>
    <name evidence="1" type="ORF">SUVC_10G2190</name>
</gene>
<name>A0AA35NH30_SACUV</name>
<dbReference type="AlphaFoldDB" id="A0AA35NH30"/>
<dbReference type="Proteomes" id="UP001162090">
    <property type="component" value="Chromosome 10"/>
</dbReference>
<dbReference type="InterPro" id="IPR012349">
    <property type="entry name" value="Split_barrel_FMN-bd"/>
</dbReference>
<dbReference type="SUPFAM" id="SSF50475">
    <property type="entry name" value="FMN-binding split barrel"/>
    <property type="match status" value="1"/>
</dbReference>
<dbReference type="PIRSF" id="PIRSF010372">
    <property type="entry name" value="PaiB"/>
    <property type="match status" value="1"/>
</dbReference>
<evidence type="ECO:0000313" key="2">
    <source>
        <dbReference type="Proteomes" id="UP001162090"/>
    </source>
</evidence>
<dbReference type="Pfam" id="PF04299">
    <property type="entry name" value="FMN_bind_2"/>
    <property type="match status" value="1"/>
</dbReference>
<organism evidence="1 2">
    <name type="scientific">Saccharomyces uvarum</name>
    <name type="common">Yeast</name>
    <name type="synonym">Saccharomyces bayanus var. uvarum</name>
    <dbReference type="NCBI Taxonomy" id="230603"/>
    <lineage>
        <taxon>Eukaryota</taxon>
        <taxon>Fungi</taxon>
        <taxon>Dikarya</taxon>
        <taxon>Ascomycota</taxon>
        <taxon>Saccharomycotina</taxon>
        <taxon>Saccharomycetes</taxon>
        <taxon>Saccharomycetales</taxon>
        <taxon>Saccharomycetaceae</taxon>
        <taxon>Saccharomyces</taxon>
    </lineage>
</organism>
<dbReference type="PANTHER" id="PTHR35802:SF1">
    <property type="entry name" value="PROTEASE SYNTHASE AND SPORULATION PROTEIN PAI 2"/>
    <property type="match status" value="1"/>
</dbReference>
<evidence type="ECO:0000313" key="1">
    <source>
        <dbReference type="EMBL" id="CAI4044509.1"/>
    </source>
</evidence>
<sequence length="241" mass="27232">MYIPKKFEVQDLPRQVEIIHNYPLGTLFTASPPSKGILDIWNNGLTDRPDSELCVTHVPFSFVPGTGGSCGKLVAHLAVQNQQIEHLEKLSKCLVVFQSVDSYISPSWYPLKKKTHKHVPTWDFAAVHVYGTPRIIKGDKEWLIDLLNRLTDQEESKRPEGEQYEEKWKVSDAPESYIDAKLKGIVGLEIEITHIESKFKFDQDSAKIDVEGVIDNLEKEVGGEKGKEMAKLVKGCCPNKM</sequence>
<dbReference type="InterPro" id="IPR007396">
    <property type="entry name" value="TR_PAI2-type"/>
</dbReference>
<proteinExistence type="predicted"/>